<evidence type="ECO:0000256" key="6">
    <source>
        <dbReference type="ARBA" id="ARBA00023136"/>
    </source>
</evidence>
<dbReference type="Pfam" id="PF18916">
    <property type="entry name" value="Lycopene_cyc"/>
    <property type="match status" value="1"/>
</dbReference>
<evidence type="ECO:0000256" key="2">
    <source>
        <dbReference type="ARBA" id="ARBA00004829"/>
    </source>
</evidence>
<dbReference type="NCBIfam" id="TIGR03462">
    <property type="entry name" value="CarR_dom_SF"/>
    <property type="match status" value="1"/>
</dbReference>
<reference evidence="10 11" key="1">
    <citation type="submission" date="2019-07" db="EMBL/GenBank/DDBJ databases">
        <title>Microlunatus dokdonensis sp. nov. isolated from the rhizospheric soil of the wild plant Elymus tsukushiensis.</title>
        <authorList>
            <person name="Ghim S.-Y."/>
            <person name="Hwang Y.-J."/>
            <person name="Son J.-S."/>
            <person name="Shin J.-H."/>
        </authorList>
    </citation>
    <scope>NUCLEOTIDE SEQUENCE [LARGE SCALE GENOMIC DNA]</scope>
    <source>
        <strain evidence="10 11">KUDC0627</strain>
    </source>
</reference>
<evidence type="ECO:0000259" key="9">
    <source>
        <dbReference type="Pfam" id="PF18916"/>
    </source>
</evidence>
<feature type="transmembrane region" description="Helical" evidence="8">
    <location>
        <begin position="80"/>
        <end position="97"/>
    </location>
</feature>
<keyword evidence="11" id="KW-1185">Reference proteome</keyword>
<evidence type="ECO:0000256" key="4">
    <source>
        <dbReference type="ARBA" id="ARBA00022746"/>
    </source>
</evidence>
<gene>
    <name evidence="10" type="ORF">FOE78_05415</name>
</gene>
<dbReference type="GO" id="GO:0016020">
    <property type="term" value="C:membrane"/>
    <property type="evidence" value="ECO:0007669"/>
    <property type="project" value="UniProtKB-SubCell"/>
</dbReference>
<keyword evidence="4" id="KW-0125">Carotenoid biosynthesis</keyword>
<dbReference type="GO" id="GO:0016117">
    <property type="term" value="P:carotenoid biosynthetic process"/>
    <property type="evidence" value="ECO:0007669"/>
    <property type="project" value="UniProtKB-KW"/>
</dbReference>
<evidence type="ECO:0000256" key="3">
    <source>
        <dbReference type="ARBA" id="ARBA00022692"/>
    </source>
</evidence>
<keyword evidence="5 8" id="KW-1133">Transmembrane helix</keyword>
<dbReference type="AlphaFoldDB" id="A0A516PW86"/>
<evidence type="ECO:0000256" key="5">
    <source>
        <dbReference type="ARBA" id="ARBA00022989"/>
    </source>
</evidence>
<evidence type="ECO:0000256" key="8">
    <source>
        <dbReference type="SAM" id="Phobius"/>
    </source>
</evidence>
<comment type="pathway">
    <text evidence="2">Carotenoid biosynthesis.</text>
</comment>
<organism evidence="10 11">
    <name type="scientific">Microlunatus elymi</name>
    <dbReference type="NCBI Taxonomy" id="2596828"/>
    <lineage>
        <taxon>Bacteria</taxon>
        <taxon>Bacillati</taxon>
        <taxon>Actinomycetota</taxon>
        <taxon>Actinomycetes</taxon>
        <taxon>Propionibacteriales</taxon>
        <taxon>Propionibacteriaceae</taxon>
        <taxon>Microlunatus</taxon>
    </lineage>
</organism>
<feature type="transmembrane region" description="Helical" evidence="8">
    <location>
        <begin position="35"/>
        <end position="60"/>
    </location>
</feature>
<proteinExistence type="predicted"/>
<dbReference type="Proteomes" id="UP000319263">
    <property type="component" value="Chromosome"/>
</dbReference>
<evidence type="ECO:0000313" key="10">
    <source>
        <dbReference type="EMBL" id="QDP95420.1"/>
    </source>
</evidence>
<comment type="subcellular location">
    <subcellularLocation>
        <location evidence="1">Membrane</location>
        <topology evidence="1">Multi-pass membrane protein</topology>
    </subcellularLocation>
</comment>
<dbReference type="EMBL" id="CP041692">
    <property type="protein sequence ID" value="QDP95420.1"/>
    <property type="molecule type" value="Genomic_DNA"/>
</dbReference>
<evidence type="ECO:0000256" key="1">
    <source>
        <dbReference type="ARBA" id="ARBA00004141"/>
    </source>
</evidence>
<keyword evidence="6 8" id="KW-0472">Membrane</keyword>
<dbReference type="OrthoDB" id="3402548at2"/>
<dbReference type="GO" id="GO:0016872">
    <property type="term" value="F:intramolecular lyase activity"/>
    <property type="evidence" value="ECO:0007669"/>
    <property type="project" value="InterPro"/>
</dbReference>
<keyword evidence="3 8" id="KW-0812">Transmembrane</keyword>
<accession>A0A516PW86</accession>
<feature type="domain" description="Lycopene cyclase" evidence="9">
    <location>
        <begin position="4"/>
        <end position="93"/>
    </location>
</feature>
<protein>
    <submittedName>
        <fullName evidence="10">Lycopene cyclase domain-containing protein</fullName>
    </submittedName>
</protein>
<name>A0A516PW86_9ACTN</name>
<evidence type="ECO:0000256" key="7">
    <source>
        <dbReference type="ARBA" id="ARBA00023235"/>
    </source>
</evidence>
<evidence type="ECO:0000313" key="11">
    <source>
        <dbReference type="Proteomes" id="UP000319263"/>
    </source>
</evidence>
<feature type="transmembrane region" description="Helical" evidence="8">
    <location>
        <begin position="6"/>
        <end position="23"/>
    </location>
</feature>
<keyword evidence="7" id="KW-0413">Isomerase</keyword>
<dbReference type="KEGG" id="mik:FOE78_05415"/>
<dbReference type="RefSeq" id="WP_143985392.1">
    <property type="nucleotide sequence ID" value="NZ_CP041692.1"/>
</dbReference>
<sequence>MPAYTLLTVIAVVTVVLVELLWLRTGIFSSAQYWLTMIIVWGFQIPVDGWLTKLSAPIVIYSDSAILGVRLPWDIPIEDFGFGFSMVTLTIMLWLRLEPRRKQSEDLAR</sequence>
<dbReference type="GO" id="GO:0045436">
    <property type="term" value="F:lycopene beta cyclase activity"/>
    <property type="evidence" value="ECO:0007669"/>
    <property type="project" value="UniProtKB-ARBA"/>
</dbReference>
<dbReference type="InterPro" id="IPR017825">
    <property type="entry name" value="Lycopene_cyclase_dom"/>
</dbReference>